<keyword evidence="2" id="KW-1185">Reference proteome</keyword>
<evidence type="ECO:0000313" key="2">
    <source>
        <dbReference type="Proteomes" id="UP001159363"/>
    </source>
</evidence>
<dbReference type="EMBL" id="JARBHB010000008">
    <property type="protein sequence ID" value="KAJ8877727.1"/>
    <property type="molecule type" value="Genomic_DNA"/>
</dbReference>
<evidence type="ECO:0000313" key="1">
    <source>
        <dbReference type="EMBL" id="KAJ8877727.1"/>
    </source>
</evidence>
<reference evidence="1 2" key="1">
    <citation type="submission" date="2023-02" db="EMBL/GenBank/DDBJ databases">
        <title>LHISI_Scaffold_Assembly.</title>
        <authorList>
            <person name="Stuart O.P."/>
            <person name="Cleave R."/>
            <person name="Magrath M.J.L."/>
            <person name="Mikheyev A.S."/>
        </authorList>
    </citation>
    <scope>NUCLEOTIDE SEQUENCE [LARGE SCALE GENOMIC DNA]</scope>
    <source>
        <strain evidence="1">Daus_M_001</strain>
        <tissue evidence="1">Leg muscle</tissue>
    </source>
</reference>
<protein>
    <submittedName>
        <fullName evidence="1">Uncharacterized protein</fullName>
    </submittedName>
</protein>
<sequence length="129" mass="14961">MVEGTDDRDLVNFPKLTTGDYLSWKLRVKGHMIDKNYWIAIEPGYVEIGVLNIDQGRLNRMALFVLYRSVGDDFLLDIEDCERAKLAWEVLEEIRVTSTKFHALQSMKEMALITKMVDMTMHEYAASIQ</sequence>
<comment type="caution">
    <text evidence="1">The sequence shown here is derived from an EMBL/GenBank/DDBJ whole genome shotgun (WGS) entry which is preliminary data.</text>
</comment>
<proteinExistence type="predicted"/>
<dbReference type="Proteomes" id="UP001159363">
    <property type="component" value="Chromosome 7"/>
</dbReference>
<organism evidence="1 2">
    <name type="scientific">Dryococelus australis</name>
    <dbReference type="NCBI Taxonomy" id="614101"/>
    <lineage>
        <taxon>Eukaryota</taxon>
        <taxon>Metazoa</taxon>
        <taxon>Ecdysozoa</taxon>
        <taxon>Arthropoda</taxon>
        <taxon>Hexapoda</taxon>
        <taxon>Insecta</taxon>
        <taxon>Pterygota</taxon>
        <taxon>Neoptera</taxon>
        <taxon>Polyneoptera</taxon>
        <taxon>Phasmatodea</taxon>
        <taxon>Verophasmatodea</taxon>
        <taxon>Anareolatae</taxon>
        <taxon>Phasmatidae</taxon>
        <taxon>Eurycanthinae</taxon>
        <taxon>Dryococelus</taxon>
    </lineage>
</organism>
<accession>A0ABQ9H0C5</accession>
<gene>
    <name evidence="1" type="ORF">PR048_022182</name>
</gene>
<name>A0ABQ9H0C5_9NEOP</name>